<reference evidence="8" key="3">
    <citation type="submission" date="2006-07" db="EMBL/GenBank/DDBJ databases">
        <authorList>
            <person name="Buell R."/>
        </authorList>
    </citation>
    <scope>NUCLEOTIDE SEQUENCE</scope>
</reference>
<keyword evidence="5" id="KW-0378">Hydrolase</keyword>
<dbReference type="AlphaFoldDB" id="Q7XE58"/>
<dbReference type="InterPro" id="IPR012337">
    <property type="entry name" value="RNaseH-like_sf"/>
</dbReference>
<sequence>MGLSTLALTQAPASLRGFGGEAVQVLGQVQLVVAFGTGENRREEQILFDVVDIPYNYNAIFGRATLNKFEAISHHNYLKLKMLGPTGVIVAKGLQPSTTSKGDMAAISMAVHNVEAEPHDHAKRMLKPVPHGKVIKMQVDDADPAKLVLLGGDLGEEEVENILEVFKKNIDIFAWNPDDLGAECQAKETEAVKDVRRSIHMNPADIPKTAFITPFSTFCHLRMPFGLRNAGATFARLVYKVAVNAALVQETESGQKLVYFVSEALQGAKTRYIEMEKLVYALVMASRKLKHDFQAHKVTVPSQYPLGEVLRGKEITGRLSKWAAELSPFDLRFVARTAIKSQGVGVAVVLTSPGGVPIRYAARLQFDTTNNTAEYEAVLLGLRKVKALGVRRLLIRTDTKLVASHVDKSFEVKEEGMKRYLEAVRSLEKCFAGVTVEHLPRGQNEEADTLAKSAACGGPHSPGIFFEVLYAPSVPTERLDVMAIDQAELGKDPEDWRTPFVKYLKNGWLPEDEAEAKRLQLRAVKYKLVSGQLYRSGVLQPLLRCISFTEGKEMTKEIHQGLCGAHQATRTVASKVFRQGVYWPTVLKVCVEQAKRCESCQRHGRSQTAPQHELQPIAPIWPFARWGLGIIGPFPVARNRVPKEFITNNGKQFDSDKFRETCEGLNLKISRTNKWLKKRLEGAAKGKWPDEMLSVLWALRTTPTRPTKFSLFMLLYGDEAMTPTELGANSPRVMFSGGEDGRDVSLELLEGVRVEALEHMHKYATSTSATYNKKIRPTELLPGHLVLRKKVNPMEVGKLESKWEGPYLIKHRSRTGSFRLATLKGEEFDHSWNTASLRRFYV</sequence>
<dbReference type="PANTHER" id="PTHR48475">
    <property type="entry name" value="RIBONUCLEASE H"/>
    <property type="match status" value="1"/>
</dbReference>
<dbReference type="InterPro" id="IPR036397">
    <property type="entry name" value="RNaseH_sf"/>
</dbReference>
<reference evidence="8" key="1">
    <citation type="journal article" date="2003" name="Science">
        <title>In-depth view of structure, activity, and evolution of rice chromosome 10.</title>
        <authorList>
            <consortium name="Rice Chromosome 10 Sequencing Consortium"/>
        </authorList>
    </citation>
    <scope>NUCLEOTIDE SEQUENCE [LARGE SCALE GENOMIC DNA]</scope>
</reference>
<accession>Q7XE58</accession>
<dbReference type="InterPro" id="IPR041373">
    <property type="entry name" value="RT_RNaseH"/>
</dbReference>
<dbReference type="Gene3D" id="3.10.10.10">
    <property type="entry name" value="HIV Type 1 Reverse Transcriptase, subunit A, domain 1"/>
    <property type="match status" value="1"/>
</dbReference>
<evidence type="ECO:0000259" key="7">
    <source>
        <dbReference type="PROSITE" id="PS50879"/>
    </source>
</evidence>
<keyword evidence="6" id="KW-0695">RNA-directed DNA polymerase</keyword>
<dbReference type="GO" id="GO:0003964">
    <property type="term" value="F:RNA-directed DNA polymerase activity"/>
    <property type="evidence" value="ECO:0007669"/>
    <property type="project" value="UniProtKB-KW"/>
</dbReference>
<dbReference type="InterPro" id="IPR043502">
    <property type="entry name" value="DNA/RNA_pol_sf"/>
</dbReference>
<dbReference type="SUPFAM" id="SSF53098">
    <property type="entry name" value="Ribonuclease H-like"/>
    <property type="match status" value="2"/>
</dbReference>
<dbReference type="Gene3D" id="3.30.420.10">
    <property type="entry name" value="Ribonuclease H-like superfamily/Ribonuclease H"/>
    <property type="match status" value="2"/>
</dbReference>
<evidence type="ECO:0000256" key="4">
    <source>
        <dbReference type="ARBA" id="ARBA00022759"/>
    </source>
</evidence>
<evidence type="ECO:0000313" key="8">
    <source>
        <dbReference type="EMBL" id="AAP53932.1"/>
    </source>
</evidence>
<dbReference type="EMBL" id="DP000086">
    <property type="protein sequence ID" value="AAP53932.1"/>
    <property type="molecule type" value="Genomic_DNA"/>
</dbReference>
<dbReference type="GO" id="GO:0003676">
    <property type="term" value="F:nucleic acid binding"/>
    <property type="evidence" value="ECO:0007669"/>
    <property type="project" value="InterPro"/>
</dbReference>
<organism evidence="8">
    <name type="scientific">Oryza sativa subsp. japonica</name>
    <name type="common">Rice</name>
    <dbReference type="NCBI Taxonomy" id="39947"/>
    <lineage>
        <taxon>Eukaryota</taxon>
        <taxon>Viridiplantae</taxon>
        <taxon>Streptophyta</taxon>
        <taxon>Embryophyta</taxon>
        <taxon>Tracheophyta</taxon>
        <taxon>Spermatophyta</taxon>
        <taxon>Magnoliopsida</taxon>
        <taxon>Liliopsida</taxon>
        <taxon>Poales</taxon>
        <taxon>Poaceae</taxon>
        <taxon>BOP clade</taxon>
        <taxon>Oryzoideae</taxon>
        <taxon>Oryzeae</taxon>
        <taxon>Oryzinae</taxon>
        <taxon>Oryza</taxon>
        <taxon>Oryza sativa</taxon>
    </lineage>
</organism>
<evidence type="ECO:0000256" key="1">
    <source>
        <dbReference type="ARBA" id="ARBA00022679"/>
    </source>
</evidence>
<evidence type="ECO:0000256" key="6">
    <source>
        <dbReference type="ARBA" id="ARBA00022918"/>
    </source>
</evidence>
<evidence type="ECO:0000256" key="2">
    <source>
        <dbReference type="ARBA" id="ARBA00022695"/>
    </source>
</evidence>
<protein>
    <submittedName>
        <fullName evidence="8">Retrotransposon protein, putative, Ty3-gypsy subclass</fullName>
    </submittedName>
</protein>
<keyword evidence="4" id="KW-0255">Endonuclease</keyword>
<name>Q7XE58_ORYSJ</name>
<gene>
    <name evidence="8" type="ordered locus">LOC_Os10g30020</name>
</gene>
<dbReference type="SUPFAM" id="SSF56672">
    <property type="entry name" value="DNA/RNA polymerases"/>
    <property type="match status" value="1"/>
</dbReference>
<evidence type="ECO:0000256" key="5">
    <source>
        <dbReference type="ARBA" id="ARBA00022801"/>
    </source>
</evidence>
<keyword evidence="2" id="KW-0548">Nucleotidyltransferase</keyword>
<dbReference type="CDD" id="cd09279">
    <property type="entry name" value="RNase_HI_like"/>
    <property type="match status" value="1"/>
</dbReference>
<dbReference type="PANTHER" id="PTHR48475:SF1">
    <property type="entry name" value="RNASE H TYPE-1 DOMAIN-CONTAINING PROTEIN"/>
    <property type="match status" value="1"/>
</dbReference>
<keyword evidence="3" id="KW-0540">Nuclease</keyword>
<dbReference type="Pfam" id="PF17917">
    <property type="entry name" value="RT_RNaseH"/>
    <property type="match status" value="1"/>
</dbReference>
<feature type="domain" description="RNase H type-1" evidence="7">
    <location>
        <begin position="333"/>
        <end position="456"/>
    </location>
</feature>
<dbReference type="PROSITE" id="PS50879">
    <property type="entry name" value="RNASE_H_1"/>
    <property type="match status" value="1"/>
</dbReference>
<proteinExistence type="predicted"/>
<evidence type="ECO:0000256" key="3">
    <source>
        <dbReference type="ARBA" id="ARBA00022722"/>
    </source>
</evidence>
<dbReference type="Gene3D" id="1.10.340.70">
    <property type="match status" value="1"/>
</dbReference>
<keyword evidence="1" id="KW-0808">Transferase</keyword>
<dbReference type="Gene3D" id="3.30.70.270">
    <property type="match status" value="1"/>
</dbReference>
<dbReference type="Pfam" id="PF13456">
    <property type="entry name" value="RVT_3"/>
    <property type="match status" value="1"/>
</dbReference>
<dbReference type="InterPro" id="IPR002156">
    <property type="entry name" value="RNaseH_domain"/>
</dbReference>
<reference evidence="8" key="2">
    <citation type="submission" date="2003-05" db="EMBL/GenBank/DDBJ databases">
        <authorList>
            <person name="Buell C.R."/>
            <person name="Wing R.A."/>
            <person name="McCombie W.R."/>
            <person name="Messing J."/>
            <person name="Yuan Q."/>
            <person name="Ouyang S."/>
        </authorList>
    </citation>
    <scope>NUCLEOTIDE SEQUENCE</scope>
</reference>
<dbReference type="GO" id="GO:0004523">
    <property type="term" value="F:RNA-DNA hybrid ribonuclease activity"/>
    <property type="evidence" value="ECO:0007669"/>
    <property type="project" value="InterPro"/>
</dbReference>
<dbReference type="InterPro" id="IPR043128">
    <property type="entry name" value="Rev_trsase/Diguanyl_cyclase"/>
</dbReference>